<feature type="compositionally biased region" description="Low complexity" evidence="1">
    <location>
        <begin position="210"/>
        <end position="233"/>
    </location>
</feature>
<keyword evidence="5" id="KW-1185">Reference proteome</keyword>
<evidence type="ECO:0000313" key="5">
    <source>
        <dbReference type="Proteomes" id="UP000800036"/>
    </source>
</evidence>
<organism evidence="4 5">
    <name type="scientific">Bimuria novae-zelandiae CBS 107.79</name>
    <dbReference type="NCBI Taxonomy" id="1447943"/>
    <lineage>
        <taxon>Eukaryota</taxon>
        <taxon>Fungi</taxon>
        <taxon>Dikarya</taxon>
        <taxon>Ascomycota</taxon>
        <taxon>Pezizomycotina</taxon>
        <taxon>Dothideomycetes</taxon>
        <taxon>Pleosporomycetidae</taxon>
        <taxon>Pleosporales</taxon>
        <taxon>Massarineae</taxon>
        <taxon>Didymosphaeriaceae</taxon>
        <taxon>Bimuria</taxon>
    </lineage>
</organism>
<proteinExistence type="predicted"/>
<feature type="compositionally biased region" description="Low complexity" evidence="1">
    <location>
        <begin position="145"/>
        <end position="162"/>
    </location>
</feature>
<name>A0A6A5VHZ3_9PLEO</name>
<dbReference type="AlphaFoldDB" id="A0A6A5VHZ3"/>
<dbReference type="OrthoDB" id="3796858at2759"/>
<keyword evidence="3" id="KW-0732">Signal</keyword>
<sequence>MASFIILSAFILFAHGSPAPYEHVILADCVFTHFIRLSHMAYYSLGITSNPDTVTVVPTHRNVTAVWADRNSSEPLTATFPDGIFFKANLSARNDLARLGYNDFTSFNCWKYNRTQIYSWYNDVTCDAVYDCNHQAAAGDPASINATATSSSTPPANTSRTSNSDDNKSNEIALGVGIGLGLPSIIVTIVGVWLAWKKAIEHRRGSHAGSTSPQMASNSSSSASGGVTQGVVANAGGTGALSPPASQTSGP</sequence>
<dbReference type="Proteomes" id="UP000800036">
    <property type="component" value="Unassembled WGS sequence"/>
</dbReference>
<evidence type="ECO:0000256" key="1">
    <source>
        <dbReference type="SAM" id="MobiDB-lite"/>
    </source>
</evidence>
<evidence type="ECO:0008006" key="6">
    <source>
        <dbReference type="Google" id="ProtNLM"/>
    </source>
</evidence>
<feature type="region of interest" description="Disordered" evidence="1">
    <location>
        <begin position="145"/>
        <end position="168"/>
    </location>
</feature>
<feature type="signal peptide" evidence="3">
    <location>
        <begin position="1"/>
        <end position="16"/>
    </location>
</feature>
<accession>A0A6A5VHZ3</accession>
<feature type="transmembrane region" description="Helical" evidence="2">
    <location>
        <begin position="172"/>
        <end position="196"/>
    </location>
</feature>
<evidence type="ECO:0000256" key="2">
    <source>
        <dbReference type="SAM" id="Phobius"/>
    </source>
</evidence>
<keyword evidence="2" id="KW-0472">Membrane</keyword>
<evidence type="ECO:0000313" key="4">
    <source>
        <dbReference type="EMBL" id="KAF1976615.1"/>
    </source>
</evidence>
<gene>
    <name evidence="4" type="ORF">BU23DRAFT_30992</name>
</gene>
<protein>
    <recommendedName>
        <fullName evidence="6">Mid2 domain-containing protein</fullName>
    </recommendedName>
</protein>
<feature type="region of interest" description="Disordered" evidence="1">
    <location>
        <begin position="204"/>
        <end position="251"/>
    </location>
</feature>
<keyword evidence="2" id="KW-1133">Transmembrane helix</keyword>
<reference evidence="4" key="1">
    <citation type="journal article" date="2020" name="Stud. Mycol.">
        <title>101 Dothideomycetes genomes: a test case for predicting lifestyles and emergence of pathogens.</title>
        <authorList>
            <person name="Haridas S."/>
            <person name="Albert R."/>
            <person name="Binder M."/>
            <person name="Bloem J."/>
            <person name="Labutti K."/>
            <person name="Salamov A."/>
            <person name="Andreopoulos B."/>
            <person name="Baker S."/>
            <person name="Barry K."/>
            <person name="Bills G."/>
            <person name="Bluhm B."/>
            <person name="Cannon C."/>
            <person name="Castanera R."/>
            <person name="Culley D."/>
            <person name="Daum C."/>
            <person name="Ezra D."/>
            <person name="Gonzalez J."/>
            <person name="Henrissat B."/>
            <person name="Kuo A."/>
            <person name="Liang C."/>
            <person name="Lipzen A."/>
            <person name="Lutzoni F."/>
            <person name="Magnuson J."/>
            <person name="Mondo S."/>
            <person name="Nolan M."/>
            <person name="Ohm R."/>
            <person name="Pangilinan J."/>
            <person name="Park H.-J."/>
            <person name="Ramirez L."/>
            <person name="Alfaro M."/>
            <person name="Sun H."/>
            <person name="Tritt A."/>
            <person name="Yoshinaga Y."/>
            <person name="Zwiers L.-H."/>
            <person name="Turgeon B."/>
            <person name="Goodwin S."/>
            <person name="Spatafora J."/>
            <person name="Crous P."/>
            <person name="Grigoriev I."/>
        </authorList>
    </citation>
    <scope>NUCLEOTIDE SEQUENCE</scope>
    <source>
        <strain evidence="4">CBS 107.79</strain>
    </source>
</reference>
<feature type="chain" id="PRO_5025537959" description="Mid2 domain-containing protein" evidence="3">
    <location>
        <begin position="17"/>
        <end position="251"/>
    </location>
</feature>
<keyword evidence="2" id="KW-0812">Transmembrane</keyword>
<evidence type="ECO:0000256" key="3">
    <source>
        <dbReference type="SAM" id="SignalP"/>
    </source>
</evidence>
<dbReference type="EMBL" id="ML976666">
    <property type="protein sequence ID" value="KAF1976615.1"/>
    <property type="molecule type" value="Genomic_DNA"/>
</dbReference>